<sequence>MKIQVIDNIGQIQPMMQMAQADIAFYSDEIQALNAAEQLQPNMILLNFALRGSQTADYTNLLLAASPMSNIVIIGDDLHEEQILQCVLAGAKGYQNSLSLAAYINRMIHAVSAGEAWLSRKIVTYVLDALHQNYSLQPID</sequence>
<reference evidence="1 2" key="1">
    <citation type="submission" date="2020-09" db="EMBL/GenBank/DDBJ databases">
        <title>Methylomonas albis sp. nov. and Methylomonas fluvii sp. nov.: Two cold-adapted methanotrophs from the River Elbe and an amended description of Methylovulum psychrotolerans strain Eb1.</title>
        <authorList>
            <person name="Bussmann I.K."/>
            <person name="Klings K.-W."/>
            <person name="Warnstedt J."/>
            <person name="Hoppert M."/>
            <person name="Saborowski A."/>
            <person name="Horn F."/>
            <person name="Liebner S."/>
        </authorList>
    </citation>
    <scope>NUCLEOTIDE SEQUENCE [LARGE SCALE GENOMIC DNA]</scope>
    <source>
        <strain evidence="1 2">EbA</strain>
    </source>
</reference>
<gene>
    <name evidence="1" type="ORF">IE877_04195</name>
</gene>
<evidence type="ECO:0000313" key="1">
    <source>
        <dbReference type="EMBL" id="MBD9355089.1"/>
    </source>
</evidence>
<dbReference type="RefSeq" id="WP_192373493.1">
    <property type="nucleotide sequence ID" value="NZ_CAJHIV010000001.1"/>
</dbReference>
<comment type="caution">
    <text evidence="1">The sequence shown here is derived from an EMBL/GenBank/DDBJ whole genome shotgun (WGS) entry which is preliminary data.</text>
</comment>
<accession>A0ABR9CYM5</accession>
<dbReference type="InterPro" id="IPR011006">
    <property type="entry name" value="CheY-like_superfamily"/>
</dbReference>
<dbReference type="EMBL" id="JACXSS010000001">
    <property type="protein sequence ID" value="MBD9355089.1"/>
    <property type="molecule type" value="Genomic_DNA"/>
</dbReference>
<dbReference type="SUPFAM" id="SSF52172">
    <property type="entry name" value="CheY-like"/>
    <property type="match status" value="1"/>
</dbReference>
<dbReference type="Proteomes" id="UP000652176">
    <property type="component" value="Unassembled WGS sequence"/>
</dbReference>
<evidence type="ECO:0000313" key="2">
    <source>
        <dbReference type="Proteomes" id="UP000652176"/>
    </source>
</evidence>
<proteinExistence type="predicted"/>
<organism evidence="1 2">
    <name type="scientific">Methylomonas albis</name>
    <dbReference type="NCBI Taxonomy" id="1854563"/>
    <lineage>
        <taxon>Bacteria</taxon>
        <taxon>Pseudomonadati</taxon>
        <taxon>Pseudomonadota</taxon>
        <taxon>Gammaproteobacteria</taxon>
        <taxon>Methylococcales</taxon>
        <taxon>Methylococcaceae</taxon>
        <taxon>Methylomonas</taxon>
    </lineage>
</organism>
<name>A0ABR9CYM5_9GAMM</name>
<keyword evidence="2" id="KW-1185">Reference proteome</keyword>
<protein>
    <submittedName>
        <fullName evidence="1">Response regulator transcription factor</fullName>
    </submittedName>
</protein>
<dbReference type="Gene3D" id="3.40.50.2300">
    <property type="match status" value="1"/>
</dbReference>